<keyword evidence="8 10" id="KW-1133">Transmembrane helix</keyword>
<evidence type="ECO:0000313" key="13">
    <source>
        <dbReference type="Proteomes" id="UP001624684"/>
    </source>
</evidence>
<feature type="transmembrane region" description="Helical" evidence="10">
    <location>
        <begin position="20"/>
        <end position="43"/>
    </location>
</feature>
<gene>
    <name evidence="12" type="ORF">ACJHVH_05975</name>
</gene>
<keyword evidence="5" id="KW-0997">Cell inner membrane</keyword>
<dbReference type="NCBIfam" id="TIGR01726">
    <property type="entry name" value="HEQRo_perm_3TM"/>
    <property type="match status" value="1"/>
</dbReference>
<evidence type="ECO:0000256" key="8">
    <source>
        <dbReference type="ARBA" id="ARBA00022989"/>
    </source>
</evidence>
<proteinExistence type="inferred from homology"/>
<comment type="subcellular location">
    <subcellularLocation>
        <location evidence="1">Cell inner membrane</location>
        <topology evidence="1">Multi-pass membrane protein</topology>
    </subcellularLocation>
    <subcellularLocation>
        <location evidence="10">Cell membrane</location>
        <topology evidence="10">Multi-pass membrane protein</topology>
    </subcellularLocation>
</comment>
<evidence type="ECO:0000256" key="4">
    <source>
        <dbReference type="ARBA" id="ARBA00022475"/>
    </source>
</evidence>
<evidence type="ECO:0000256" key="5">
    <source>
        <dbReference type="ARBA" id="ARBA00022519"/>
    </source>
</evidence>
<dbReference type="PANTHER" id="PTHR30133:SF2">
    <property type="entry name" value="ARGININE ABC TRANSPORTER PERMEASE PROTEIN ARTQ"/>
    <property type="match status" value="1"/>
</dbReference>
<evidence type="ECO:0000256" key="3">
    <source>
        <dbReference type="ARBA" id="ARBA00022448"/>
    </source>
</evidence>
<dbReference type="Gene3D" id="1.10.3720.10">
    <property type="entry name" value="MetI-like"/>
    <property type="match status" value="1"/>
</dbReference>
<dbReference type="Pfam" id="PF00528">
    <property type="entry name" value="BPD_transp_1"/>
    <property type="match status" value="1"/>
</dbReference>
<keyword evidence="4" id="KW-1003">Cell membrane</keyword>
<evidence type="ECO:0000256" key="9">
    <source>
        <dbReference type="ARBA" id="ARBA00023136"/>
    </source>
</evidence>
<evidence type="ECO:0000256" key="6">
    <source>
        <dbReference type="ARBA" id="ARBA00022692"/>
    </source>
</evidence>
<dbReference type="InterPro" id="IPR035906">
    <property type="entry name" value="MetI-like_sf"/>
</dbReference>
<feature type="transmembrane region" description="Helical" evidence="10">
    <location>
        <begin position="94"/>
        <end position="115"/>
    </location>
</feature>
<accession>A0ABW8U688</accession>
<name>A0ABW8U688_9GAMM</name>
<protein>
    <submittedName>
        <fullName evidence="12">ABC transporter permease</fullName>
    </submittedName>
</protein>
<dbReference type="InterPro" id="IPR010065">
    <property type="entry name" value="AA_ABC_transptr_permease_3TM"/>
</dbReference>
<reference evidence="12 13" key="1">
    <citation type="submission" date="2024-11" db="EMBL/GenBank/DDBJ databases">
        <title>First Report of Moraxella oculi in Brazil in an Infectious Bovine Keratoconjunctivitis Outbreak.</title>
        <authorList>
            <person name="Carvalho C.V."/>
            <person name="Domingues R."/>
            <person name="Coutinho C."/>
            <person name="Honorio N.T.B.S."/>
            <person name="Faza D.R.L.R."/>
            <person name="Carvalho W.A."/>
            <person name="Machado A.B.F."/>
            <person name="Martins M.F."/>
            <person name="Gaspar E.B."/>
        </authorList>
    </citation>
    <scope>NUCLEOTIDE SEQUENCE [LARGE SCALE GENOMIC DNA]</scope>
    <source>
        <strain evidence="12 13">2117LE</strain>
    </source>
</reference>
<dbReference type="PROSITE" id="PS50928">
    <property type="entry name" value="ABC_TM1"/>
    <property type="match status" value="1"/>
</dbReference>
<keyword evidence="13" id="KW-1185">Reference proteome</keyword>
<dbReference type="CDD" id="cd06261">
    <property type="entry name" value="TM_PBP2"/>
    <property type="match status" value="1"/>
</dbReference>
<dbReference type="PANTHER" id="PTHR30133">
    <property type="entry name" value="CATIONIC AMINO ACID TRANSPORTER, MEMBRANE COMPONENT"/>
    <property type="match status" value="1"/>
</dbReference>
<comment type="similarity">
    <text evidence="2">Belongs to the binding-protein-dependent transport system permease family. HisMQ subfamily.</text>
</comment>
<dbReference type="RefSeq" id="WP_407069131.1">
    <property type="nucleotide sequence ID" value="NZ_JBJJXE010000008.1"/>
</dbReference>
<feature type="transmembrane region" description="Helical" evidence="10">
    <location>
        <begin position="149"/>
        <end position="174"/>
    </location>
</feature>
<feature type="transmembrane region" description="Helical" evidence="10">
    <location>
        <begin position="194"/>
        <end position="218"/>
    </location>
</feature>
<evidence type="ECO:0000256" key="2">
    <source>
        <dbReference type="ARBA" id="ARBA00010072"/>
    </source>
</evidence>
<sequence length="240" mass="26383">MFDLQGYGPILLKGTWLTIQLGIVSLFFGLMLGILGATAKLSGIWILQRVADIYTTVVRGVPELLMVFFIYFGGDALLQIIVSQIGHTGHADMSRFWAGVAALSLMFGAYATEVFRMAIDDIPKGQWEAAHSLGMRPIQTITRIILPQMWLVALPGIGNLTLVLLKDTALVSLIGLQDLMYYAGHASQSTQKPFTFYIVAALIYLALTTVITLLMMHFEWRANPATRYAKALIKTKGGNA</sequence>
<evidence type="ECO:0000256" key="7">
    <source>
        <dbReference type="ARBA" id="ARBA00022970"/>
    </source>
</evidence>
<feature type="transmembrane region" description="Helical" evidence="10">
    <location>
        <begin position="64"/>
        <end position="82"/>
    </location>
</feature>
<dbReference type="InterPro" id="IPR051613">
    <property type="entry name" value="ABC_transp_permease_HisMQ"/>
</dbReference>
<evidence type="ECO:0000256" key="10">
    <source>
        <dbReference type="RuleBase" id="RU363032"/>
    </source>
</evidence>
<keyword evidence="9 10" id="KW-0472">Membrane</keyword>
<evidence type="ECO:0000259" key="11">
    <source>
        <dbReference type="PROSITE" id="PS50928"/>
    </source>
</evidence>
<dbReference type="InterPro" id="IPR000515">
    <property type="entry name" value="MetI-like"/>
</dbReference>
<dbReference type="EMBL" id="JBJJXE010000008">
    <property type="protein sequence ID" value="MFL1732541.1"/>
    <property type="molecule type" value="Genomic_DNA"/>
</dbReference>
<organism evidence="12 13">
    <name type="scientific">Moraxella oculi</name>
    <dbReference type="NCBI Taxonomy" id="2940516"/>
    <lineage>
        <taxon>Bacteria</taxon>
        <taxon>Pseudomonadati</taxon>
        <taxon>Pseudomonadota</taxon>
        <taxon>Gammaproteobacteria</taxon>
        <taxon>Moraxellales</taxon>
        <taxon>Moraxellaceae</taxon>
        <taxon>Moraxella</taxon>
    </lineage>
</organism>
<keyword evidence="7" id="KW-0029">Amino-acid transport</keyword>
<evidence type="ECO:0000313" key="12">
    <source>
        <dbReference type="EMBL" id="MFL1732541.1"/>
    </source>
</evidence>
<keyword evidence="3 10" id="KW-0813">Transport</keyword>
<evidence type="ECO:0000256" key="1">
    <source>
        <dbReference type="ARBA" id="ARBA00004429"/>
    </source>
</evidence>
<comment type="caution">
    <text evidence="12">The sequence shown here is derived from an EMBL/GenBank/DDBJ whole genome shotgun (WGS) entry which is preliminary data.</text>
</comment>
<dbReference type="SUPFAM" id="SSF161098">
    <property type="entry name" value="MetI-like"/>
    <property type="match status" value="1"/>
</dbReference>
<dbReference type="Proteomes" id="UP001624684">
    <property type="component" value="Unassembled WGS sequence"/>
</dbReference>
<keyword evidence="6 10" id="KW-0812">Transmembrane</keyword>
<feature type="domain" description="ABC transmembrane type-1" evidence="11">
    <location>
        <begin position="15"/>
        <end position="215"/>
    </location>
</feature>